<evidence type="ECO:0000313" key="1">
    <source>
        <dbReference type="EMBL" id="MBL6448880.1"/>
    </source>
</evidence>
<comment type="caution">
    <text evidence="1">The sequence shown here is derived from an EMBL/GenBank/DDBJ whole genome shotgun (WGS) entry which is preliminary data.</text>
</comment>
<organism evidence="1 2">
    <name type="scientific">Fulvivirga marina</name>
    <dbReference type="NCBI Taxonomy" id="2494733"/>
    <lineage>
        <taxon>Bacteria</taxon>
        <taxon>Pseudomonadati</taxon>
        <taxon>Bacteroidota</taxon>
        <taxon>Cytophagia</taxon>
        <taxon>Cytophagales</taxon>
        <taxon>Fulvivirgaceae</taxon>
        <taxon>Fulvivirga</taxon>
    </lineage>
</organism>
<dbReference type="EMBL" id="JAEUGD010000066">
    <property type="protein sequence ID" value="MBL6448880.1"/>
    <property type="molecule type" value="Genomic_DNA"/>
</dbReference>
<name>A0A937KG09_9BACT</name>
<dbReference type="InterPro" id="IPR011250">
    <property type="entry name" value="OMP/PagP_B-barrel"/>
</dbReference>
<evidence type="ECO:0000313" key="2">
    <source>
        <dbReference type="Proteomes" id="UP000614216"/>
    </source>
</evidence>
<dbReference type="AlphaFoldDB" id="A0A937KG09"/>
<dbReference type="SUPFAM" id="SSF56925">
    <property type="entry name" value="OMPA-like"/>
    <property type="match status" value="1"/>
</dbReference>
<sequence length="197" mass="20343">MNRFLLSITLLLIGAVAVNAQEYKPFKLGLGLGYASPSDGGGGVLFEVEPAYRLSDEIAIGLRLGSAAMARAIGATEGSVSGNASYTVNGQYYLSNEKFRPYVGVGVGVFSLASVSSSVTIGGTTATAAASSESKIGFYPRVGFDLGHFNVNIDYNIIGASSPDVVVTGGTGTVEVDDIKNSYLGVRIGAFFFGGRN</sequence>
<accession>A0A937KG09</accession>
<dbReference type="Gene3D" id="2.40.160.20">
    <property type="match status" value="1"/>
</dbReference>
<gene>
    <name evidence="1" type="ORF">JMN32_21385</name>
</gene>
<proteinExistence type="predicted"/>
<protein>
    <submittedName>
        <fullName evidence="1">Outer membrane beta-barrel protein</fullName>
    </submittedName>
</protein>
<dbReference type="RefSeq" id="WP_202858420.1">
    <property type="nucleotide sequence ID" value="NZ_JAEUGD010000066.1"/>
</dbReference>
<reference evidence="1" key="1">
    <citation type="submission" date="2021-01" db="EMBL/GenBank/DDBJ databases">
        <title>Fulvivirga kasyanovii gen. nov., sp nov., a novel member of the phylum Bacteroidetes isolated from seawater in a mussel farm.</title>
        <authorList>
            <person name="Zhao L.-H."/>
            <person name="Wang Z.-J."/>
        </authorList>
    </citation>
    <scope>NUCLEOTIDE SEQUENCE</scope>
    <source>
        <strain evidence="1">29W222</strain>
    </source>
</reference>
<keyword evidence="2" id="KW-1185">Reference proteome</keyword>
<dbReference type="Proteomes" id="UP000614216">
    <property type="component" value="Unassembled WGS sequence"/>
</dbReference>